<dbReference type="EC" id="5.1.3.2" evidence="5 10"/>
<evidence type="ECO:0000256" key="1">
    <source>
        <dbReference type="ARBA" id="ARBA00000083"/>
    </source>
</evidence>
<keyword evidence="10" id="KW-0119">Carbohydrate metabolism</keyword>
<dbReference type="CDD" id="cd05247">
    <property type="entry name" value="UDP_G4E_1_SDR_e"/>
    <property type="match status" value="1"/>
</dbReference>
<accession>A0A4V1R2L5</accession>
<evidence type="ECO:0000256" key="3">
    <source>
        <dbReference type="ARBA" id="ARBA00004947"/>
    </source>
</evidence>
<dbReference type="PANTHER" id="PTHR43725">
    <property type="entry name" value="UDP-GLUCOSE 4-EPIMERASE"/>
    <property type="match status" value="1"/>
</dbReference>
<dbReference type="EMBL" id="SDPM01000002">
    <property type="protein sequence ID" value="RXZ87576.1"/>
    <property type="molecule type" value="Genomic_DNA"/>
</dbReference>
<evidence type="ECO:0000313" key="12">
    <source>
        <dbReference type="EMBL" id="NYD66932.1"/>
    </source>
</evidence>
<dbReference type="NCBIfam" id="NF007956">
    <property type="entry name" value="PRK10675.1"/>
    <property type="match status" value="1"/>
</dbReference>
<feature type="domain" description="NAD-dependent epimerase/dehydratase" evidence="11">
    <location>
        <begin position="3"/>
        <end position="261"/>
    </location>
</feature>
<dbReference type="EMBL" id="JACCBI010000001">
    <property type="protein sequence ID" value="NYD66932.1"/>
    <property type="molecule type" value="Genomic_DNA"/>
</dbReference>
<dbReference type="GO" id="GO:0006012">
    <property type="term" value="P:galactose metabolic process"/>
    <property type="evidence" value="ECO:0007669"/>
    <property type="project" value="UniProtKB-UniPathway"/>
</dbReference>
<dbReference type="AlphaFoldDB" id="A0A4V1R2L5"/>
<reference evidence="13 14" key="1">
    <citation type="submission" date="2019-01" db="EMBL/GenBank/DDBJ databases">
        <title>Agromyces.</title>
        <authorList>
            <person name="Li J."/>
        </authorList>
    </citation>
    <scope>NUCLEOTIDE SEQUENCE [LARGE SCALE GENOMIC DNA]</scope>
    <source>
        <strain evidence="13 14">DSM 23870</strain>
    </source>
</reference>
<evidence type="ECO:0000313" key="13">
    <source>
        <dbReference type="EMBL" id="RXZ87576.1"/>
    </source>
</evidence>
<dbReference type="OrthoDB" id="9801785at2"/>
<keyword evidence="14" id="KW-1185">Reference proteome</keyword>
<dbReference type="RefSeq" id="WP_129173311.1">
    <property type="nucleotide sequence ID" value="NZ_JACCBI010000001.1"/>
</dbReference>
<evidence type="ECO:0000313" key="14">
    <source>
        <dbReference type="Proteomes" id="UP000292686"/>
    </source>
</evidence>
<keyword evidence="9 10" id="KW-0413">Isomerase</keyword>
<evidence type="ECO:0000256" key="4">
    <source>
        <dbReference type="ARBA" id="ARBA00007637"/>
    </source>
</evidence>
<evidence type="ECO:0000256" key="10">
    <source>
        <dbReference type="RuleBase" id="RU366046"/>
    </source>
</evidence>
<organism evidence="13 14">
    <name type="scientific">Agromyces atrinae</name>
    <dbReference type="NCBI Taxonomy" id="592376"/>
    <lineage>
        <taxon>Bacteria</taxon>
        <taxon>Bacillati</taxon>
        <taxon>Actinomycetota</taxon>
        <taxon>Actinomycetes</taxon>
        <taxon>Micrococcales</taxon>
        <taxon>Microbacteriaceae</taxon>
        <taxon>Agromyces</taxon>
    </lineage>
</organism>
<evidence type="ECO:0000256" key="5">
    <source>
        <dbReference type="ARBA" id="ARBA00013189"/>
    </source>
</evidence>
<dbReference type="Gene3D" id="3.40.50.720">
    <property type="entry name" value="NAD(P)-binding Rossmann-like Domain"/>
    <property type="match status" value="1"/>
</dbReference>
<comment type="pathway">
    <text evidence="3 10">Carbohydrate metabolism; galactose metabolism.</text>
</comment>
<evidence type="ECO:0000256" key="2">
    <source>
        <dbReference type="ARBA" id="ARBA00001911"/>
    </source>
</evidence>
<dbReference type="Proteomes" id="UP000292686">
    <property type="component" value="Unassembled WGS sequence"/>
</dbReference>
<dbReference type="InterPro" id="IPR036291">
    <property type="entry name" value="NAD(P)-bd_dom_sf"/>
</dbReference>
<dbReference type="InterPro" id="IPR001509">
    <property type="entry name" value="Epimerase_deHydtase"/>
</dbReference>
<proteinExistence type="inferred from homology"/>
<evidence type="ECO:0000256" key="9">
    <source>
        <dbReference type="ARBA" id="ARBA00023235"/>
    </source>
</evidence>
<dbReference type="Proteomes" id="UP000581087">
    <property type="component" value="Unassembled WGS sequence"/>
</dbReference>
<dbReference type="SUPFAM" id="SSF51735">
    <property type="entry name" value="NAD(P)-binding Rossmann-fold domains"/>
    <property type="match status" value="1"/>
</dbReference>
<dbReference type="GO" id="GO:0003978">
    <property type="term" value="F:UDP-glucose 4-epimerase activity"/>
    <property type="evidence" value="ECO:0007669"/>
    <property type="project" value="UniProtKB-UniRule"/>
</dbReference>
<comment type="cofactor">
    <cofactor evidence="2 10">
        <name>NAD(+)</name>
        <dbReference type="ChEBI" id="CHEBI:57540"/>
    </cofactor>
</comment>
<evidence type="ECO:0000259" key="11">
    <source>
        <dbReference type="Pfam" id="PF01370"/>
    </source>
</evidence>
<comment type="similarity">
    <text evidence="4 10">Belongs to the NAD(P)-dependent epimerase/dehydratase family.</text>
</comment>
<sequence length="339" mass="36124">MRILVTGGAGFIGSHISTQLLTRGDDVAILDNFVNSSPLVIDRIEAITGRRPEVLTVDLLDLAATTAAFRGFSADAVVHCAGLKSVAESVAHPAAYYRANLVSTLNVLDAMSATGVDALVFSSSATVYGDADTMPLDESVRTGIGISNPYGRTKHMIEQILADEASVRSTLRFVALRYFNPIGAHPSGLIGESPTGTPNNLAPFVTQVAIGSRDHVTVFGDSYPTPDGTGVRDYIHVMDIADGHLAALDRLRPGFAVYNLGTGQGRSVFDVIRGFEQTVGSPIPYRVAPPRRGDVAVSYADPSKAARELDWAASRSIDEACADAWRWQSMNPDGFAQRS</sequence>
<keyword evidence="7 10" id="KW-0520">NAD</keyword>
<dbReference type="NCBIfam" id="TIGR01179">
    <property type="entry name" value="galE"/>
    <property type="match status" value="1"/>
</dbReference>
<dbReference type="UniPathway" id="UPA00214"/>
<dbReference type="Gene3D" id="3.90.25.10">
    <property type="entry name" value="UDP-galactose 4-epimerase, domain 1"/>
    <property type="match status" value="1"/>
</dbReference>
<evidence type="ECO:0000313" key="15">
    <source>
        <dbReference type="Proteomes" id="UP000581087"/>
    </source>
</evidence>
<dbReference type="PANTHER" id="PTHR43725:SF47">
    <property type="entry name" value="UDP-GLUCOSE 4-EPIMERASE"/>
    <property type="match status" value="1"/>
</dbReference>
<name>A0A4V1R2L5_9MICO</name>
<comment type="caution">
    <text evidence="13">The sequence shown here is derived from an EMBL/GenBank/DDBJ whole genome shotgun (WGS) entry which is preliminary data.</text>
</comment>
<evidence type="ECO:0000256" key="6">
    <source>
        <dbReference type="ARBA" id="ARBA00018569"/>
    </source>
</evidence>
<evidence type="ECO:0000256" key="8">
    <source>
        <dbReference type="ARBA" id="ARBA00023144"/>
    </source>
</evidence>
<dbReference type="InterPro" id="IPR005886">
    <property type="entry name" value="UDP_G4E"/>
</dbReference>
<comment type="subunit">
    <text evidence="10">Homodimer.</text>
</comment>
<dbReference type="Pfam" id="PF01370">
    <property type="entry name" value="Epimerase"/>
    <property type="match status" value="1"/>
</dbReference>
<reference evidence="12 15" key="2">
    <citation type="submission" date="2020-07" db="EMBL/GenBank/DDBJ databases">
        <title>Sequencing the genomes of 1000 actinobacteria strains.</title>
        <authorList>
            <person name="Klenk H.-P."/>
        </authorList>
    </citation>
    <scope>NUCLEOTIDE SEQUENCE [LARGE SCALE GENOMIC DNA]</scope>
    <source>
        <strain evidence="12 15">DSM 23870</strain>
    </source>
</reference>
<protein>
    <recommendedName>
        <fullName evidence="6 10">UDP-glucose 4-epimerase</fullName>
        <ecNumber evidence="5 10">5.1.3.2</ecNumber>
    </recommendedName>
</protein>
<gene>
    <name evidence="13" type="primary">galE</name>
    <name evidence="12" type="ORF">BJ972_001451</name>
    <name evidence="13" type="ORF">ESP50_06585</name>
</gene>
<keyword evidence="8" id="KW-0299">Galactose metabolism</keyword>
<comment type="catalytic activity">
    <reaction evidence="1 10">
        <text>UDP-alpha-D-glucose = UDP-alpha-D-galactose</text>
        <dbReference type="Rhea" id="RHEA:22168"/>
        <dbReference type="ChEBI" id="CHEBI:58885"/>
        <dbReference type="ChEBI" id="CHEBI:66914"/>
        <dbReference type="EC" id="5.1.3.2"/>
    </reaction>
</comment>
<evidence type="ECO:0000256" key="7">
    <source>
        <dbReference type="ARBA" id="ARBA00023027"/>
    </source>
</evidence>
<dbReference type="PRINTS" id="PR01713">
    <property type="entry name" value="NUCEPIMERASE"/>
</dbReference>
<dbReference type="GO" id="GO:0005829">
    <property type="term" value="C:cytosol"/>
    <property type="evidence" value="ECO:0007669"/>
    <property type="project" value="TreeGrafter"/>
</dbReference>